<dbReference type="SUPFAM" id="SSF63829">
    <property type="entry name" value="Calcium-dependent phosphotriesterase"/>
    <property type="match status" value="1"/>
</dbReference>
<accession>A0A5B8W1R4</accession>
<dbReference type="InterPro" id="IPR002909">
    <property type="entry name" value="IPT_dom"/>
</dbReference>
<dbReference type="EMBL" id="CP042437">
    <property type="protein sequence ID" value="QEC77653.1"/>
    <property type="molecule type" value="Genomic_DNA"/>
</dbReference>
<dbReference type="CDD" id="cd00603">
    <property type="entry name" value="IPT_PCSR"/>
    <property type="match status" value="3"/>
</dbReference>
<evidence type="ECO:0000259" key="2">
    <source>
        <dbReference type="SMART" id="SM00429"/>
    </source>
</evidence>
<protein>
    <recommendedName>
        <fullName evidence="2">IPT/TIG domain-containing protein</fullName>
    </recommendedName>
</protein>
<dbReference type="OrthoDB" id="708305at2"/>
<sequence length="600" mass="60450">MKTKLTYSICIFFVMSFILPGCKKSSPVLIPVKVPAINTISPTSGIAGTVVTISGANFSATAADNTVKFNGTDATVTSATAGKLTVTAPAAASTGAITVTTAGGTATGPVFTYLLAPTIATISPVSAKAGTAITITGTNFDATAANNTVKFNGVAAAITSATTTKLVVTAPAAATSGAVTVATSGGTATGPVFTFIVAPTITAINPTSAAEGASVTITGTDFDAVAANNTVKFNGTTASVTTANTTQLVVKVPTGGSSGNVTVTTVGGTSNGIAFTYTATGPTVYVLGSDTRSGYGWWKNSSFTAIPSCTSAYAMVGSGTDIYIAGPTTANVPTYWKNGTAVQLSSQTGYTFSIVVSGTDVYCLGQINGTYYVWKNGTATQLTTTTVTNIGGSGTSNYLNNALAVSNGDTYVAGARYLGTSTILKATYWKNGTPIDITDGIHSGNAQATAICVSGGAIYIAGFEEIRDPASGGIINKAPRLWKNGISIPLTTPGNSLFNSVSSILVSGGDVYVGGQYNGAGAVWKNGTMLTPSAYAVAENVSSLFLYNNTDLYIGGASSSSGENGYWKNGDFVEMDPGCTILGPGCARTSANQVISLYVK</sequence>
<dbReference type="KEGG" id="mgk:FSB76_17530"/>
<organism evidence="3 4">
    <name type="scientific">Mucilaginibacter ginsenosidivorax</name>
    <dbReference type="NCBI Taxonomy" id="862126"/>
    <lineage>
        <taxon>Bacteria</taxon>
        <taxon>Pseudomonadati</taxon>
        <taxon>Bacteroidota</taxon>
        <taxon>Sphingobacteriia</taxon>
        <taxon>Sphingobacteriales</taxon>
        <taxon>Sphingobacteriaceae</taxon>
        <taxon>Mucilaginibacter</taxon>
    </lineage>
</organism>
<dbReference type="InterPro" id="IPR013783">
    <property type="entry name" value="Ig-like_fold"/>
</dbReference>
<keyword evidence="4" id="KW-1185">Reference proteome</keyword>
<name>A0A5B8W1R4_9SPHI</name>
<dbReference type="Pfam" id="PF01833">
    <property type="entry name" value="TIG"/>
    <property type="match status" value="3"/>
</dbReference>
<dbReference type="Proteomes" id="UP000321362">
    <property type="component" value="Chromosome"/>
</dbReference>
<feature type="domain" description="IPT/TIG" evidence="2">
    <location>
        <begin position="34"/>
        <end position="114"/>
    </location>
</feature>
<dbReference type="AlphaFoldDB" id="A0A5B8W1R4"/>
<dbReference type="PANTHER" id="PTHR46769">
    <property type="entry name" value="POLYCYSTIC KIDNEY AND HEPATIC DISEASE 1 (AUTOSOMAL RECESSIVE)-LIKE 1"/>
    <property type="match status" value="1"/>
</dbReference>
<evidence type="ECO:0000256" key="1">
    <source>
        <dbReference type="ARBA" id="ARBA00022729"/>
    </source>
</evidence>
<dbReference type="PANTHER" id="PTHR46769:SF2">
    <property type="entry name" value="FIBROCYSTIN-L ISOFORM 2 PRECURSOR-RELATED"/>
    <property type="match status" value="1"/>
</dbReference>
<evidence type="ECO:0000313" key="3">
    <source>
        <dbReference type="EMBL" id="QEC77653.1"/>
    </source>
</evidence>
<keyword evidence="1" id="KW-0732">Signal</keyword>
<feature type="domain" description="IPT/TIG" evidence="2">
    <location>
        <begin position="198"/>
        <end position="278"/>
    </location>
</feature>
<dbReference type="SMART" id="SM00429">
    <property type="entry name" value="IPT"/>
    <property type="match status" value="3"/>
</dbReference>
<dbReference type="SUPFAM" id="SSF81296">
    <property type="entry name" value="E set domains"/>
    <property type="match status" value="3"/>
</dbReference>
<reference evidence="3 4" key="1">
    <citation type="journal article" date="2013" name="J. Microbiol.">
        <title>Mucilaginibacter ginsenosidivorax sp. nov., with ginsenoside converting activity isolated from sediment.</title>
        <authorList>
            <person name="Kim J.K."/>
            <person name="Choi T.E."/>
            <person name="Liu Q.M."/>
            <person name="Park H.Y."/>
            <person name="Yi T.H."/>
            <person name="Yoon M.H."/>
            <person name="Kim S.C."/>
            <person name="Im W.T."/>
        </authorList>
    </citation>
    <scope>NUCLEOTIDE SEQUENCE [LARGE SCALE GENOMIC DNA]</scope>
    <source>
        <strain evidence="3 4">KHI28</strain>
    </source>
</reference>
<feature type="domain" description="IPT/TIG" evidence="2">
    <location>
        <begin position="116"/>
        <end position="196"/>
    </location>
</feature>
<dbReference type="InterPro" id="IPR052387">
    <property type="entry name" value="Fibrocystin"/>
</dbReference>
<dbReference type="RefSeq" id="WP_147055544.1">
    <property type="nucleotide sequence ID" value="NZ_CP042437.1"/>
</dbReference>
<gene>
    <name evidence="3" type="ORF">FSB76_17530</name>
</gene>
<dbReference type="Gene3D" id="2.60.40.10">
    <property type="entry name" value="Immunoglobulins"/>
    <property type="match status" value="3"/>
</dbReference>
<dbReference type="InterPro" id="IPR014756">
    <property type="entry name" value="Ig_E-set"/>
</dbReference>
<evidence type="ECO:0000313" key="4">
    <source>
        <dbReference type="Proteomes" id="UP000321362"/>
    </source>
</evidence>
<proteinExistence type="predicted"/>